<dbReference type="Proteomes" id="UP000030653">
    <property type="component" value="Unassembled WGS sequence"/>
</dbReference>
<name>M5G530_DACPD</name>
<feature type="region of interest" description="Disordered" evidence="1">
    <location>
        <begin position="194"/>
        <end position="274"/>
    </location>
</feature>
<feature type="compositionally biased region" description="Basic and acidic residues" evidence="1">
    <location>
        <begin position="134"/>
        <end position="155"/>
    </location>
</feature>
<feature type="region of interest" description="Disordered" evidence="1">
    <location>
        <begin position="563"/>
        <end position="675"/>
    </location>
</feature>
<dbReference type="HOGENOM" id="CLU_023533_0_0_1"/>
<feature type="compositionally biased region" description="Polar residues" evidence="1">
    <location>
        <begin position="93"/>
        <end position="104"/>
    </location>
</feature>
<feature type="compositionally biased region" description="Polar residues" evidence="1">
    <location>
        <begin position="588"/>
        <end position="610"/>
    </location>
</feature>
<evidence type="ECO:0000256" key="1">
    <source>
        <dbReference type="SAM" id="MobiDB-lite"/>
    </source>
</evidence>
<keyword evidence="3" id="KW-1185">Reference proteome</keyword>
<feature type="region of interest" description="Disordered" evidence="1">
    <location>
        <begin position="312"/>
        <end position="374"/>
    </location>
</feature>
<feature type="compositionally biased region" description="Polar residues" evidence="1">
    <location>
        <begin position="637"/>
        <end position="646"/>
    </location>
</feature>
<organism evidence="2 3">
    <name type="scientific">Dacryopinax primogenitus (strain DJM 731)</name>
    <name type="common">Brown rot fungus</name>
    <dbReference type="NCBI Taxonomy" id="1858805"/>
    <lineage>
        <taxon>Eukaryota</taxon>
        <taxon>Fungi</taxon>
        <taxon>Dikarya</taxon>
        <taxon>Basidiomycota</taxon>
        <taxon>Agaricomycotina</taxon>
        <taxon>Dacrymycetes</taxon>
        <taxon>Dacrymycetales</taxon>
        <taxon>Dacrymycetaceae</taxon>
        <taxon>Dacryopinax</taxon>
    </lineage>
</organism>
<feature type="region of interest" description="Disordered" evidence="1">
    <location>
        <begin position="689"/>
        <end position="830"/>
    </location>
</feature>
<dbReference type="EMBL" id="JH795860">
    <property type="protein sequence ID" value="EJU03330.1"/>
    <property type="molecule type" value="Genomic_DNA"/>
</dbReference>
<gene>
    <name evidence="2" type="ORF">DACRYDRAFT_115513</name>
</gene>
<dbReference type="RefSeq" id="XP_040630224.1">
    <property type="nucleotide sequence ID" value="XM_040770020.1"/>
</dbReference>
<reference evidence="2 3" key="1">
    <citation type="journal article" date="2012" name="Science">
        <title>The Paleozoic origin of enzymatic lignin decomposition reconstructed from 31 fungal genomes.</title>
        <authorList>
            <person name="Floudas D."/>
            <person name="Binder M."/>
            <person name="Riley R."/>
            <person name="Barry K."/>
            <person name="Blanchette R.A."/>
            <person name="Henrissat B."/>
            <person name="Martinez A.T."/>
            <person name="Otillar R."/>
            <person name="Spatafora J.W."/>
            <person name="Yadav J.S."/>
            <person name="Aerts A."/>
            <person name="Benoit I."/>
            <person name="Boyd A."/>
            <person name="Carlson A."/>
            <person name="Copeland A."/>
            <person name="Coutinho P.M."/>
            <person name="de Vries R.P."/>
            <person name="Ferreira P."/>
            <person name="Findley K."/>
            <person name="Foster B."/>
            <person name="Gaskell J."/>
            <person name="Glotzer D."/>
            <person name="Gorecki P."/>
            <person name="Heitman J."/>
            <person name="Hesse C."/>
            <person name="Hori C."/>
            <person name="Igarashi K."/>
            <person name="Jurgens J.A."/>
            <person name="Kallen N."/>
            <person name="Kersten P."/>
            <person name="Kohler A."/>
            <person name="Kuees U."/>
            <person name="Kumar T.K.A."/>
            <person name="Kuo A."/>
            <person name="LaButti K."/>
            <person name="Larrondo L.F."/>
            <person name="Lindquist E."/>
            <person name="Ling A."/>
            <person name="Lombard V."/>
            <person name="Lucas S."/>
            <person name="Lundell T."/>
            <person name="Martin R."/>
            <person name="McLaughlin D.J."/>
            <person name="Morgenstern I."/>
            <person name="Morin E."/>
            <person name="Murat C."/>
            <person name="Nagy L.G."/>
            <person name="Nolan M."/>
            <person name="Ohm R.A."/>
            <person name="Patyshakuliyeva A."/>
            <person name="Rokas A."/>
            <person name="Ruiz-Duenas F.J."/>
            <person name="Sabat G."/>
            <person name="Salamov A."/>
            <person name="Samejima M."/>
            <person name="Schmutz J."/>
            <person name="Slot J.C."/>
            <person name="St John F."/>
            <person name="Stenlid J."/>
            <person name="Sun H."/>
            <person name="Sun S."/>
            <person name="Syed K."/>
            <person name="Tsang A."/>
            <person name="Wiebenga A."/>
            <person name="Young D."/>
            <person name="Pisabarro A."/>
            <person name="Eastwood D.C."/>
            <person name="Martin F."/>
            <person name="Cullen D."/>
            <person name="Grigoriev I.V."/>
            <person name="Hibbett D.S."/>
        </authorList>
    </citation>
    <scope>NUCLEOTIDE SEQUENCE [LARGE SCALE GENOMIC DNA]</scope>
    <source>
        <strain evidence="2 3">DJM-731 SS1</strain>
    </source>
</reference>
<feature type="compositionally biased region" description="Pro residues" evidence="1">
    <location>
        <begin position="765"/>
        <end position="777"/>
    </location>
</feature>
<proteinExistence type="predicted"/>
<evidence type="ECO:0000313" key="2">
    <source>
        <dbReference type="EMBL" id="EJU03330.1"/>
    </source>
</evidence>
<dbReference type="GeneID" id="63685082"/>
<feature type="region of interest" description="Disordered" evidence="1">
    <location>
        <begin position="42"/>
        <end position="169"/>
    </location>
</feature>
<dbReference type="AlphaFoldDB" id="M5G530"/>
<feature type="compositionally biased region" description="Basic and acidic residues" evidence="1">
    <location>
        <begin position="118"/>
        <end position="127"/>
    </location>
</feature>
<protein>
    <submittedName>
        <fullName evidence="2">Uncharacterized protein</fullName>
    </submittedName>
</protein>
<accession>M5G530</accession>
<dbReference type="OrthoDB" id="3363891at2759"/>
<feature type="compositionally biased region" description="Polar residues" evidence="1">
    <location>
        <begin position="197"/>
        <end position="232"/>
    </location>
</feature>
<evidence type="ECO:0000313" key="3">
    <source>
        <dbReference type="Proteomes" id="UP000030653"/>
    </source>
</evidence>
<sequence>MAVATAGSNLLINPYDEMVVPALRKRLEAESRLLTSRLSGSFDAYSIPEPHNTPSTSNRGVEAASGIPASKSRARVASPDPYNKPSSIPRPSLQMSAQYAQSTRDLLLGANGSSTTSKQDRVTRSDRIPQQAVMRDREQDREKELGKGKGKEQENRAPGQRARSRTQSTPYACNELVASAAAATAAVAGAPSVLPTPASSRANSPQNQPNGSTSAMNPNGQNLTASALSSRPSGIPVPRSTPARPSAKTPRSRSRNATTPVTFPTPAEDGHARDDLDLQHLTPEPRMRYPPSPEPSPELSYIRNVQAPFPLSGSVMGGGASDSDAGRSSFERDMRASRAARRRNDRSGKDDRGGLGEIELNYRGDTRRNGGRGEVYKGHTEEQLEIATFGHDLSAERKALNTGPQRRRGELDYLGVPDDGTVRIKGSAPSPNSKQHMAWGELALAAGYGDGYESGEMELHDESVIRERPLTWMVEGEASVTDLVLQSLRNEGGRESVELLSHAEEAEEHWELAHEQLEPEGLAYEQPRQPAQPEELPIRNGAGTAAKTQPMKVHAKGRLQQVGLNKSAPSGQRAPESSGIASKKDAKTNGNANPAGTSAQTRQRVASKPNTPAARQRVASKPSKVSGPAVSAKANAQPRSKSQPINPQKYEQRDSNASMSLADAIPDIPKRGIERGRNWDEVVLPTVAKQLGLDKHDDDLPEPEPEEVIYPPAPGTFDYDHSKYRAPTPSDTVAHTPRPLSPQSADGHLAPPEKISHRVSREITPPKPPVESPPVQVPPRISSPAPFASYSPLSERTPVQAADVKLQKSSTAIERSKDIRQSKPPKIKISPPAEFAMEVDRDEEKHTSGCKCVVM</sequence>
<dbReference type="OMA" id="IPSWTQP"/>
<feature type="compositionally biased region" description="Basic and acidic residues" evidence="1">
    <location>
        <begin position="345"/>
        <end position="368"/>
    </location>
</feature>